<name>A0A655BV48_SALET</name>
<proteinExistence type="predicted"/>
<evidence type="ECO:0000313" key="1">
    <source>
        <dbReference type="EMBL" id="CNT80566.1"/>
    </source>
</evidence>
<protein>
    <submittedName>
        <fullName evidence="1">Uncharacterized protein</fullName>
    </submittedName>
</protein>
<sequence>MQRFLSSRPFQRLFLHHFQIALQYRQGRTQLMANVGEKVTSGAFKLMHLRHIARHHQELFIGIRHDADLQMPPGIEHQMKRTGEITRF</sequence>
<dbReference type="Proteomes" id="UP000041314">
    <property type="component" value="Unassembled WGS sequence"/>
</dbReference>
<dbReference type="EMBL" id="CQPA01000005">
    <property type="protein sequence ID" value="CNT80566.1"/>
    <property type="molecule type" value="Genomic_DNA"/>
</dbReference>
<dbReference type="AlphaFoldDB" id="A0A655BV48"/>
<evidence type="ECO:0000313" key="2">
    <source>
        <dbReference type="Proteomes" id="UP000041314"/>
    </source>
</evidence>
<organism evidence="1 2">
    <name type="scientific">Salmonella enterica subsp. enterica serovar Bovismorbificans</name>
    <dbReference type="NCBI Taxonomy" id="58097"/>
    <lineage>
        <taxon>Bacteria</taxon>
        <taxon>Pseudomonadati</taxon>
        <taxon>Pseudomonadota</taxon>
        <taxon>Gammaproteobacteria</taxon>
        <taxon>Enterobacterales</taxon>
        <taxon>Enterobacteriaceae</taxon>
        <taxon>Salmonella</taxon>
    </lineage>
</organism>
<accession>A0A655BV48</accession>
<reference evidence="1 2" key="1">
    <citation type="submission" date="2015-03" db="EMBL/GenBank/DDBJ databases">
        <authorList>
            <consortium name="Pathogen Informatics"/>
        </authorList>
    </citation>
    <scope>NUCLEOTIDE SEQUENCE [LARGE SCALE GENOMIC DNA]</scope>
    <source>
        <strain evidence="1 2">A1104</strain>
    </source>
</reference>
<gene>
    <name evidence="1" type="ORF">ERS008198_01089</name>
</gene>